<keyword evidence="2" id="KW-0614">Plasmid</keyword>
<dbReference type="EMBL" id="CP003383">
    <property type="protein sequence ID" value="AFZ69286.1"/>
    <property type="molecule type" value="Genomic_DNA"/>
</dbReference>
<proteinExistence type="predicted"/>
<keyword evidence="1" id="KW-0812">Transmembrane</keyword>
<reference evidence="3" key="1">
    <citation type="submission" date="2012-03" db="EMBL/GenBank/DDBJ databases">
        <title>Complete sequence of plasmid 1 of Deinococcus peraridilitoris DSM 19664.</title>
        <authorList>
            <person name="Lucas S."/>
            <person name="Copeland A."/>
            <person name="Lapidus A."/>
            <person name="Glavina del Rio T."/>
            <person name="Dalin E."/>
            <person name="Tice H."/>
            <person name="Bruce D."/>
            <person name="Goodwin L."/>
            <person name="Pitluck S."/>
            <person name="Peters L."/>
            <person name="Mikhailova N."/>
            <person name="Lu M."/>
            <person name="Kyrpides N."/>
            <person name="Mavromatis K."/>
            <person name="Ivanova N."/>
            <person name="Brettin T."/>
            <person name="Detter J.C."/>
            <person name="Han C."/>
            <person name="Larimer F."/>
            <person name="Land M."/>
            <person name="Hauser L."/>
            <person name="Markowitz V."/>
            <person name="Cheng J.-F."/>
            <person name="Hugenholtz P."/>
            <person name="Woyke T."/>
            <person name="Wu D."/>
            <person name="Pukall R."/>
            <person name="Steenblock K."/>
            <person name="Brambilla E."/>
            <person name="Klenk H.-P."/>
            <person name="Eisen J.A."/>
        </authorList>
    </citation>
    <scope>NUCLEOTIDE SEQUENCE [LARGE SCALE GENOMIC DNA]</scope>
    <source>
        <strain evidence="3">DSM 19664 / LMG 22246 / CIP 109416 / KR-200</strain>
        <plasmid evidence="3">Plasmid pDEIPE01</plasmid>
    </source>
</reference>
<evidence type="ECO:0008006" key="4">
    <source>
        <dbReference type="Google" id="ProtNLM"/>
    </source>
</evidence>
<sequence>MSEPTSRPSPVLKSSHLAWGFIALLAVLLVFNWGSVYPVVREVVLGSQHWYGQLFANLVEPVQQQAYSAFPFVAPFLLGLLAATAPCQLSSGAASLAFVVHDPQPGSVTRRAGAFLLGRVTLFVLLGLIVALVCPGQFKRQENSCSVYGGCWDR</sequence>
<evidence type="ECO:0000313" key="3">
    <source>
        <dbReference type="Proteomes" id="UP000010467"/>
    </source>
</evidence>
<gene>
    <name evidence="2" type="ordered locus">Deipe_3871</name>
</gene>
<protein>
    <recommendedName>
        <fullName evidence="4">Cytochrome C biogenesis protein transmembrane region</fullName>
    </recommendedName>
</protein>
<feature type="transmembrane region" description="Helical" evidence="1">
    <location>
        <begin position="112"/>
        <end position="133"/>
    </location>
</feature>
<name>L0A609_DEIPD</name>
<keyword evidence="1" id="KW-0472">Membrane</keyword>
<dbReference type="PATRIC" id="fig|937777.3.peg.3883"/>
<keyword evidence="3" id="KW-1185">Reference proteome</keyword>
<dbReference type="AlphaFoldDB" id="L0A609"/>
<dbReference type="KEGG" id="dpd:Deipe_3871"/>
<evidence type="ECO:0000256" key="1">
    <source>
        <dbReference type="SAM" id="Phobius"/>
    </source>
</evidence>
<geneLocation type="plasmid" evidence="2 3">
    <name>pDEIPE01</name>
</geneLocation>
<feature type="transmembrane region" description="Helical" evidence="1">
    <location>
        <begin position="17"/>
        <end position="40"/>
    </location>
</feature>
<dbReference type="HOGENOM" id="CLU_1701378_0_0_0"/>
<dbReference type="Proteomes" id="UP000010467">
    <property type="component" value="Plasmid pDEIPE01"/>
</dbReference>
<accession>L0A609</accession>
<evidence type="ECO:0000313" key="2">
    <source>
        <dbReference type="EMBL" id="AFZ69286.1"/>
    </source>
</evidence>
<organism evidence="2 3">
    <name type="scientific">Deinococcus peraridilitoris (strain DSM 19664 / LMG 22246 / CIP 109416 / KR-200)</name>
    <dbReference type="NCBI Taxonomy" id="937777"/>
    <lineage>
        <taxon>Bacteria</taxon>
        <taxon>Thermotogati</taxon>
        <taxon>Deinococcota</taxon>
        <taxon>Deinococci</taxon>
        <taxon>Deinococcales</taxon>
        <taxon>Deinococcaceae</taxon>
        <taxon>Deinococcus</taxon>
    </lineage>
</organism>
<keyword evidence="1" id="KW-1133">Transmembrane helix</keyword>
<dbReference type="RefSeq" id="WP_015231188.1">
    <property type="nucleotide sequence ID" value="NC_019789.1"/>
</dbReference>
<feature type="transmembrane region" description="Helical" evidence="1">
    <location>
        <begin position="76"/>
        <end position="100"/>
    </location>
</feature>